<reference evidence="3" key="2">
    <citation type="submission" date="2014-06" db="EMBL/GenBank/DDBJ databases">
        <authorList>
            <person name="Genoscope - CEA"/>
        </authorList>
    </citation>
    <scope>NUCLEOTIDE SEQUENCE</scope>
</reference>
<evidence type="ECO:0000313" key="2">
    <source>
        <dbReference type="EMBL" id="CAF2053793.1"/>
    </source>
</evidence>
<dbReference type="PANTHER" id="PTHR47074">
    <property type="entry name" value="BNAC02G40300D PROTEIN"/>
    <property type="match status" value="1"/>
</dbReference>
<dbReference type="GO" id="GO:0003676">
    <property type="term" value="F:nucleic acid binding"/>
    <property type="evidence" value="ECO:0007669"/>
    <property type="project" value="InterPro"/>
</dbReference>
<dbReference type="GO" id="GO:0004523">
    <property type="term" value="F:RNA-DNA hybrid ribonuclease activity"/>
    <property type="evidence" value="ECO:0007669"/>
    <property type="project" value="InterPro"/>
</dbReference>
<dbReference type="InterPro" id="IPR044730">
    <property type="entry name" value="RNase_H-like_dom_plant"/>
</dbReference>
<reference evidence="2" key="3">
    <citation type="submission" date="2021-01" db="EMBL/GenBank/DDBJ databases">
        <authorList>
            <consortium name="Genoscope - CEA"/>
            <person name="William W."/>
        </authorList>
    </citation>
    <scope>NUCLEOTIDE SEQUENCE</scope>
</reference>
<evidence type="ECO:0000313" key="4">
    <source>
        <dbReference type="Proteomes" id="UP000028999"/>
    </source>
</evidence>
<dbReference type="Proteomes" id="UP000028999">
    <property type="component" value="Unassembled WGS sequence"/>
</dbReference>
<dbReference type="EMBL" id="LK032024">
    <property type="protein sequence ID" value="CDY12560.1"/>
    <property type="molecule type" value="Genomic_DNA"/>
</dbReference>
<dbReference type="Gene3D" id="3.30.420.10">
    <property type="entry name" value="Ribonuclease H-like superfamily/Ribonuclease H"/>
    <property type="match status" value="1"/>
</dbReference>
<accession>A0A078FDX7</accession>
<gene>
    <name evidence="3" type="primary">BnaC06g00860D</name>
    <name evidence="2" type="ORF">DARMORV10_C06P00890.1</name>
    <name evidence="3" type="ORF">GSBRNA2T00061952001</name>
</gene>
<feature type="domain" description="RNase H type-1" evidence="1">
    <location>
        <begin position="17"/>
        <end position="136"/>
    </location>
</feature>
<evidence type="ECO:0000313" key="3">
    <source>
        <dbReference type="EMBL" id="CDY12560.1"/>
    </source>
</evidence>
<name>A0A078FDX7_BRANA</name>
<dbReference type="AlphaFoldDB" id="A0A078FDX7"/>
<dbReference type="Proteomes" id="UP001295469">
    <property type="component" value="Chromosome C06"/>
</dbReference>
<dbReference type="CDD" id="cd06222">
    <property type="entry name" value="RNase_H_like"/>
    <property type="match status" value="1"/>
</dbReference>
<reference evidence="3 4" key="1">
    <citation type="journal article" date="2014" name="Science">
        <title>Plant genetics. Early allopolyploid evolution in the post-Neolithic Brassica napus oilseed genome.</title>
        <authorList>
            <person name="Chalhoub B."/>
            <person name="Denoeud F."/>
            <person name="Liu S."/>
            <person name="Parkin I.A."/>
            <person name="Tang H."/>
            <person name="Wang X."/>
            <person name="Chiquet J."/>
            <person name="Belcram H."/>
            <person name="Tong C."/>
            <person name="Samans B."/>
            <person name="Correa M."/>
            <person name="Da Silva C."/>
            <person name="Just J."/>
            <person name="Falentin C."/>
            <person name="Koh C.S."/>
            <person name="Le Clainche I."/>
            <person name="Bernard M."/>
            <person name="Bento P."/>
            <person name="Noel B."/>
            <person name="Labadie K."/>
            <person name="Alberti A."/>
            <person name="Charles M."/>
            <person name="Arnaud D."/>
            <person name="Guo H."/>
            <person name="Daviaud C."/>
            <person name="Alamery S."/>
            <person name="Jabbari K."/>
            <person name="Zhao M."/>
            <person name="Edger P.P."/>
            <person name="Chelaifa H."/>
            <person name="Tack D."/>
            <person name="Lassalle G."/>
            <person name="Mestiri I."/>
            <person name="Schnel N."/>
            <person name="Le Paslier M.C."/>
            <person name="Fan G."/>
            <person name="Renault V."/>
            <person name="Bayer P.E."/>
            <person name="Golicz A.A."/>
            <person name="Manoli S."/>
            <person name="Lee T.H."/>
            <person name="Thi V.H."/>
            <person name="Chalabi S."/>
            <person name="Hu Q."/>
            <person name="Fan C."/>
            <person name="Tollenaere R."/>
            <person name="Lu Y."/>
            <person name="Battail C."/>
            <person name="Shen J."/>
            <person name="Sidebottom C.H."/>
            <person name="Wang X."/>
            <person name="Canaguier A."/>
            <person name="Chauveau A."/>
            <person name="Berard A."/>
            <person name="Deniot G."/>
            <person name="Guan M."/>
            <person name="Liu Z."/>
            <person name="Sun F."/>
            <person name="Lim Y.P."/>
            <person name="Lyons E."/>
            <person name="Town C.D."/>
            <person name="Bancroft I."/>
            <person name="Wang X."/>
            <person name="Meng J."/>
            <person name="Ma J."/>
            <person name="Pires J.C."/>
            <person name="King G.J."/>
            <person name="Brunel D."/>
            <person name="Delourme R."/>
            <person name="Renard M."/>
            <person name="Aury J.M."/>
            <person name="Adams K.L."/>
            <person name="Batley J."/>
            <person name="Snowdon R.J."/>
            <person name="Tost J."/>
            <person name="Edwards D."/>
            <person name="Zhou Y."/>
            <person name="Hua W."/>
            <person name="Sharpe A.G."/>
            <person name="Paterson A.H."/>
            <person name="Guan C."/>
            <person name="Wincker P."/>
        </authorList>
    </citation>
    <scope>NUCLEOTIDE SEQUENCE [LARGE SCALE GENOMIC DNA]</scope>
    <source>
        <strain evidence="4">cv. Darmor-bzh</strain>
    </source>
</reference>
<dbReference type="Pfam" id="PF13456">
    <property type="entry name" value="RVT_3"/>
    <property type="match status" value="1"/>
</dbReference>
<dbReference type="PaxDb" id="3708-A0A078FDX7"/>
<organism evidence="3 4">
    <name type="scientific">Brassica napus</name>
    <name type="common">Rape</name>
    <dbReference type="NCBI Taxonomy" id="3708"/>
    <lineage>
        <taxon>Eukaryota</taxon>
        <taxon>Viridiplantae</taxon>
        <taxon>Streptophyta</taxon>
        <taxon>Embryophyta</taxon>
        <taxon>Tracheophyta</taxon>
        <taxon>Spermatophyta</taxon>
        <taxon>Magnoliopsida</taxon>
        <taxon>eudicotyledons</taxon>
        <taxon>Gunneridae</taxon>
        <taxon>Pentapetalae</taxon>
        <taxon>rosids</taxon>
        <taxon>malvids</taxon>
        <taxon>Brassicales</taxon>
        <taxon>Brassicaceae</taxon>
        <taxon>Brassiceae</taxon>
        <taxon>Brassica</taxon>
    </lineage>
</organism>
<evidence type="ECO:0000259" key="1">
    <source>
        <dbReference type="Pfam" id="PF13456"/>
    </source>
</evidence>
<proteinExistence type="predicted"/>
<dbReference type="InterPro" id="IPR036397">
    <property type="entry name" value="RNaseH_sf"/>
</dbReference>
<dbReference type="SUPFAM" id="SSF53098">
    <property type="entry name" value="Ribonuclease H-like"/>
    <property type="match status" value="1"/>
</dbReference>
<dbReference type="InterPro" id="IPR002156">
    <property type="entry name" value="RNaseH_domain"/>
</dbReference>
<keyword evidence="4" id="KW-1185">Reference proteome</keyword>
<protein>
    <submittedName>
        <fullName evidence="2">(rape) hypothetical protein</fullName>
    </submittedName>
    <submittedName>
        <fullName evidence="3">BnaC06g00860D protein</fullName>
    </submittedName>
</protein>
<dbReference type="Gramene" id="CDY12560">
    <property type="protein sequence ID" value="CDY12560"/>
    <property type="gene ID" value="GSBRNA2T00061952001"/>
</dbReference>
<dbReference type="InterPro" id="IPR012337">
    <property type="entry name" value="RNaseH-like_sf"/>
</dbReference>
<dbReference type="InterPro" id="IPR052929">
    <property type="entry name" value="RNase_H-like_EbsB-rel"/>
</dbReference>
<sequence length="147" mass="15985">MSTITPNVNSYTWSVFSDAAWDASTGNYGLGWQLRDSDGLVVEGSSSHRRFVPLALVAEALAVKAAVTVAVSSHVNSLKVFSDSKALILLLKSQGQDVVLIGILHDIHMLAHSFTFISFYFILRLANTQTDSIAKSSLYYLRSSASE</sequence>
<dbReference type="OMA" id="HDIHMLA"/>
<dbReference type="EMBL" id="HG994370">
    <property type="protein sequence ID" value="CAF2053793.1"/>
    <property type="molecule type" value="Genomic_DNA"/>
</dbReference>
<dbReference type="PANTHER" id="PTHR47074:SF49">
    <property type="entry name" value="POLYNUCLEOTIDYL TRANSFERASE, RIBONUCLEASE H-LIKE SUPERFAMILY PROTEIN"/>
    <property type="match status" value="1"/>
</dbReference>